<dbReference type="AlphaFoldDB" id="A0AAD7HWR9"/>
<accession>A0AAD7HWR9</accession>
<dbReference type="EMBL" id="JARKIB010000168">
    <property type="protein sequence ID" value="KAJ7729046.1"/>
    <property type="molecule type" value="Genomic_DNA"/>
</dbReference>
<dbReference type="InterPro" id="IPR056884">
    <property type="entry name" value="NPHP3-like_N"/>
</dbReference>
<dbReference type="SUPFAM" id="SSF52540">
    <property type="entry name" value="P-loop containing nucleoside triphosphate hydrolases"/>
    <property type="match status" value="1"/>
</dbReference>
<gene>
    <name evidence="3" type="ORF">B0H16DRAFT_232191</name>
</gene>
<organism evidence="3 4">
    <name type="scientific">Mycena metata</name>
    <dbReference type="NCBI Taxonomy" id="1033252"/>
    <lineage>
        <taxon>Eukaryota</taxon>
        <taxon>Fungi</taxon>
        <taxon>Dikarya</taxon>
        <taxon>Basidiomycota</taxon>
        <taxon>Agaricomycotina</taxon>
        <taxon>Agaricomycetes</taxon>
        <taxon>Agaricomycetidae</taxon>
        <taxon>Agaricales</taxon>
        <taxon>Marasmiineae</taxon>
        <taxon>Mycenaceae</taxon>
        <taxon>Mycena</taxon>
    </lineage>
</organism>
<dbReference type="PANTHER" id="PTHR10039">
    <property type="entry name" value="AMELOGENIN"/>
    <property type="match status" value="1"/>
</dbReference>
<evidence type="ECO:0000313" key="3">
    <source>
        <dbReference type="EMBL" id="KAJ7729046.1"/>
    </source>
</evidence>
<feature type="domain" description="NACHT" evidence="2">
    <location>
        <begin position="104"/>
        <end position="249"/>
    </location>
</feature>
<comment type="caution">
    <text evidence="3">The sequence shown here is derived from an EMBL/GenBank/DDBJ whole genome shotgun (WGS) entry which is preliminary data.</text>
</comment>
<evidence type="ECO:0000259" key="2">
    <source>
        <dbReference type="PROSITE" id="PS50837"/>
    </source>
</evidence>
<protein>
    <recommendedName>
        <fullName evidence="2">NACHT domain-containing protein</fullName>
    </recommendedName>
</protein>
<sequence length="593" mass="66100">MPGGATYNVSVYGGTGGSGGQGGQQGGHGGLGEGAKLDIRHSSVTLTDPDATKLKSIKEKLAGHVAAQHKFPDQSKSLCAPGTRVQIQVEILKWLSPMRSTRKRIFWITGIAGTGKSTLSATLVDNLCKKGTPVAAQFFISRNIPETTNPDKIVPTIAQQLAEFSPAAAHIIHDTLKDHFPSSRKEQVQALLLAPIRELSRYHNGVVIVIDALDELRDAAKSVLEILSTIAPRDCDLPDNVRFLITSRPEHWADISRSKTLKLTVFRQRALTTDESREEVNNFITARMKQITRWNNWPSDDEVQHLSDKANGLFHYATTVLQWIEGQILQYGTASRKRVFEKFTQMGVGQLEDLYRLILMSFENIDGPAQDADWRASQLRGFQHVIGTILVLNESVTIRQIIALLADIPEDDFDVANFLQRFRSVLIPGTTTLFEEATPQMHKSFRDYIINQHAPAEFRILMGHAHFVTARSCLEVIVKGGSQSDVLKYSVQHWCNHLRKAVEEGVRWKDERMWELFGLMVEEEAVVGIWVATYLFDLFVDVATAGWGLLKAQGNKDKMQGISNILMKIKVGRACFSPIAHVCLAHFLSPSCL</sequence>
<keyword evidence="4" id="KW-1185">Reference proteome</keyword>
<dbReference type="PANTHER" id="PTHR10039:SF14">
    <property type="entry name" value="NACHT DOMAIN-CONTAINING PROTEIN"/>
    <property type="match status" value="1"/>
</dbReference>
<dbReference type="InterPro" id="IPR027417">
    <property type="entry name" value="P-loop_NTPase"/>
</dbReference>
<evidence type="ECO:0000313" key="4">
    <source>
        <dbReference type="Proteomes" id="UP001215598"/>
    </source>
</evidence>
<reference evidence="3" key="1">
    <citation type="submission" date="2023-03" db="EMBL/GenBank/DDBJ databases">
        <title>Massive genome expansion in bonnet fungi (Mycena s.s.) driven by repeated elements and novel gene families across ecological guilds.</title>
        <authorList>
            <consortium name="Lawrence Berkeley National Laboratory"/>
            <person name="Harder C.B."/>
            <person name="Miyauchi S."/>
            <person name="Viragh M."/>
            <person name="Kuo A."/>
            <person name="Thoen E."/>
            <person name="Andreopoulos B."/>
            <person name="Lu D."/>
            <person name="Skrede I."/>
            <person name="Drula E."/>
            <person name="Henrissat B."/>
            <person name="Morin E."/>
            <person name="Kohler A."/>
            <person name="Barry K."/>
            <person name="LaButti K."/>
            <person name="Morin E."/>
            <person name="Salamov A."/>
            <person name="Lipzen A."/>
            <person name="Mereny Z."/>
            <person name="Hegedus B."/>
            <person name="Baldrian P."/>
            <person name="Stursova M."/>
            <person name="Weitz H."/>
            <person name="Taylor A."/>
            <person name="Grigoriev I.V."/>
            <person name="Nagy L.G."/>
            <person name="Martin F."/>
            <person name="Kauserud H."/>
        </authorList>
    </citation>
    <scope>NUCLEOTIDE SEQUENCE</scope>
    <source>
        <strain evidence="3">CBHHK182m</strain>
    </source>
</reference>
<dbReference type="Proteomes" id="UP001215598">
    <property type="component" value="Unassembled WGS sequence"/>
</dbReference>
<proteinExistence type="predicted"/>
<dbReference type="PROSITE" id="PS50837">
    <property type="entry name" value="NACHT"/>
    <property type="match status" value="1"/>
</dbReference>
<dbReference type="Gene3D" id="3.40.50.300">
    <property type="entry name" value="P-loop containing nucleotide triphosphate hydrolases"/>
    <property type="match status" value="1"/>
</dbReference>
<name>A0AAD7HWR9_9AGAR</name>
<keyword evidence="1" id="KW-0677">Repeat</keyword>
<evidence type="ECO:0000256" key="1">
    <source>
        <dbReference type="ARBA" id="ARBA00022737"/>
    </source>
</evidence>
<dbReference type="Pfam" id="PF24883">
    <property type="entry name" value="NPHP3_N"/>
    <property type="match status" value="1"/>
</dbReference>
<dbReference type="InterPro" id="IPR007111">
    <property type="entry name" value="NACHT_NTPase"/>
</dbReference>